<dbReference type="KEGG" id="dmo:Dmoj_GI15519"/>
<keyword evidence="3" id="KW-1185">Reference proteome</keyword>
<dbReference type="InParanoid" id="B4L3B8"/>
<proteinExistence type="predicted"/>
<evidence type="ECO:0000313" key="2">
    <source>
        <dbReference type="EMBL" id="EDW07046.2"/>
    </source>
</evidence>
<evidence type="ECO:0000313" key="3">
    <source>
        <dbReference type="Proteomes" id="UP000009192"/>
    </source>
</evidence>
<dbReference type="EMBL" id="CH933810">
    <property type="protein sequence ID" value="EDW07046.2"/>
    <property type="molecule type" value="Genomic_DNA"/>
</dbReference>
<feature type="compositionally biased region" description="Basic residues" evidence="1">
    <location>
        <begin position="71"/>
        <end position="80"/>
    </location>
</feature>
<dbReference type="Proteomes" id="UP000009192">
    <property type="component" value="Unassembled WGS sequence"/>
</dbReference>
<sequence>MSLPNSIVISMPEESPRSSEPNWMCTALTVKERRARAGADLEAGFANMGHSSRPHGRPSERKSQVAAKSTAPKKHMGQRT</sequence>
<dbReference type="AlphaFoldDB" id="B4L3B8"/>
<evidence type="ECO:0000256" key="1">
    <source>
        <dbReference type="SAM" id="MobiDB-lite"/>
    </source>
</evidence>
<reference evidence="2 3" key="1">
    <citation type="journal article" date="2007" name="Nature">
        <title>Evolution of genes and genomes on the Drosophila phylogeny.</title>
        <authorList>
            <consortium name="Drosophila 12 Genomes Consortium"/>
            <person name="Clark A.G."/>
            <person name="Eisen M.B."/>
            <person name="Smith D.R."/>
            <person name="Bergman C.M."/>
            <person name="Oliver B."/>
            <person name="Markow T.A."/>
            <person name="Kaufman T.C."/>
            <person name="Kellis M."/>
            <person name="Gelbart W."/>
            <person name="Iyer V.N."/>
            <person name="Pollard D.A."/>
            <person name="Sackton T.B."/>
            <person name="Larracuente A.M."/>
            <person name="Singh N.D."/>
            <person name="Abad J.P."/>
            <person name="Abt D.N."/>
            <person name="Adryan B."/>
            <person name="Aguade M."/>
            <person name="Akashi H."/>
            <person name="Anderson W.W."/>
            <person name="Aquadro C.F."/>
            <person name="Ardell D.H."/>
            <person name="Arguello R."/>
            <person name="Artieri C.G."/>
            <person name="Barbash D.A."/>
            <person name="Barker D."/>
            <person name="Barsanti P."/>
            <person name="Batterham P."/>
            <person name="Batzoglou S."/>
            <person name="Begun D."/>
            <person name="Bhutkar A."/>
            <person name="Blanco E."/>
            <person name="Bosak S.A."/>
            <person name="Bradley R.K."/>
            <person name="Brand A.D."/>
            <person name="Brent M.R."/>
            <person name="Brooks A.N."/>
            <person name="Brown R.H."/>
            <person name="Butlin R.K."/>
            <person name="Caggese C."/>
            <person name="Calvi B.R."/>
            <person name="Bernardo de Carvalho A."/>
            <person name="Caspi A."/>
            <person name="Castrezana S."/>
            <person name="Celniker S.E."/>
            <person name="Chang J.L."/>
            <person name="Chapple C."/>
            <person name="Chatterji S."/>
            <person name="Chinwalla A."/>
            <person name="Civetta A."/>
            <person name="Clifton S.W."/>
            <person name="Comeron J.M."/>
            <person name="Costello J.C."/>
            <person name="Coyne J.A."/>
            <person name="Daub J."/>
            <person name="David R.G."/>
            <person name="Delcher A.L."/>
            <person name="Delehaunty K."/>
            <person name="Do C.B."/>
            <person name="Ebling H."/>
            <person name="Edwards K."/>
            <person name="Eickbush T."/>
            <person name="Evans J.D."/>
            <person name="Filipski A."/>
            <person name="Findeiss S."/>
            <person name="Freyhult E."/>
            <person name="Fulton L."/>
            <person name="Fulton R."/>
            <person name="Garcia A.C."/>
            <person name="Gardiner A."/>
            <person name="Garfield D.A."/>
            <person name="Garvin B.E."/>
            <person name="Gibson G."/>
            <person name="Gilbert D."/>
            <person name="Gnerre S."/>
            <person name="Godfrey J."/>
            <person name="Good R."/>
            <person name="Gotea V."/>
            <person name="Gravely B."/>
            <person name="Greenberg A.J."/>
            <person name="Griffiths-Jones S."/>
            <person name="Gross S."/>
            <person name="Guigo R."/>
            <person name="Gustafson E.A."/>
            <person name="Haerty W."/>
            <person name="Hahn M.W."/>
            <person name="Halligan D.L."/>
            <person name="Halpern A.L."/>
            <person name="Halter G.M."/>
            <person name="Han M.V."/>
            <person name="Heger A."/>
            <person name="Hillier L."/>
            <person name="Hinrichs A.S."/>
            <person name="Holmes I."/>
            <person name="Hoskins R.A."/>
            <person name="Hubisz M.J."/>
            <person name="Hultmark D."/>
            <person name="Huntley M.A."/>
            <person name="Jaffe D.B."/>
            <person name="Jagadeeshan S."/>
            <person name="Jeck W.R."/>
            <person name="Johnson J."/>
            <person name="Jones C.D."/>
            <person name="Jordan W.C."/>
            <person name="Karpen G.H."/>
            <person name="Kataoka E."/>
            <person name="Keightley P.D."/>
            <person name="Kheradpour P."/>
            <person name="Kirkness E.F."/>
            <person name="Koerich L.B."/>
            <person name="Kristiansen K."/>
            <person name="Kudrna D."/>
            <person name="Kulathinal R.J."/>
            <person name="Kumar S."/>
            <person name="Kwok R."/>
            <person name="Lander E."/>
            <person name="Langley C.H."/>
            <person name="Lapoint R."/>
            <person name="Lazzaro B.P."/>
            <person name="Lee S.J."/>
            <person name="Levesque L."/>
            <person name="Li R."/>
            <person name="Lin C.F."/>
            <person name="Lin M.F."/>
            <person name="Lindblad-Toh K."/>
            <person name="Llopart A."/>
            <person name="Long M."/>
            <person name="Low L."/>
            <person name="Lozovsky E."/>
            <person name="Lu J."/>
            <person name="Luo M."/>
            <person name="Machado C.A."/>
            <person name="Makalowski W."/>
            <person name="Marzo M."/>
            <person name="Matsuda M."/>
            <person name="Matzkin L."/>
            <person name="McAllister B."/>
            <person name="McBride C.S."/>
            <person name="McKernan B."/>
            <person name="McKernan K."/>
            <person name="Mendez-Lago M."/>
            <person name="Minx P."/>
            <person name="Mollenhauer M.U."/>
            <person name="Montooth K."/>
            <person name="Mount S.M."/>
            <person name="Mu X."/>
            <person name="Myers E."/>
            <person name="Negre B."/>
            <person name="Newfeld S."/>
            <person name="Nielsen R."/>
            <person name="Noor M.A."/>
            <person name="O'Grady P."/>
            <person name="Pachter L."/>
            <person name="Papaceit M."/>
            <person name="Parisi M.J."/>
            <person name="Parisi M."/>
            <person name="Parts L."/>
            <person name="Pedersen J.S."/>
            <person name="Pesole G."/>
            <person name="Phillippy A.M."/>
            <person name="Ponting C.P."/>
            <person name="Pop M."/>
            <person name="Porcelli D."/>
            <person name="Powell J.R."/>
            <person name="Prohaska S."/>
            <person name="Pruitt K."/>
            <person name="Puig M."/>
            <person name="Quesneville H."/>
            <person name="Ram K.R."/>
            <person name="Rand D."/>
            <person name="Rasmussen M.D."/>
            <person name="Reed L.K."/>
            <person name="Reenan R."/>
            <person name="Reily A."/>
            <person name="Remington K.A."/>
            <person name="Rieger T.T."/>
            <person name="Ritchie M.G."/>
            <person name="Robin C."/>
            <person name="Rogers Y.H."/>
            <person name="Rohde C."/>
            <person name="Rozas J."/>
            <person name="Rubenfield M.J."/>
            <person name="Ruiz A."/>
            <person name="Russo S."/>
            <person name="Salzberg S.L."/>
            <person name="Sanchez-Gracia A."/>
            <person name="Saranga D.J."/>
            <person name="Sato H."/>
            <person name="Schaeffer S.W."/>
            <person name="Schatz M.C."/>
            <person name="Schlenke T."/>
            <person name="Schwartz R."/>
            <person name="Segarra C."/>
            <person name="Singh R.S."/>
            <person name="Sirot L."/>
            <person name="Sirota M."/>
            <person name="Sisneros N.B."/>
            <person name="Smith C.D."/>
            <person name="Smith T.F."/>
            <person name="Spieth J."/>
            <person name="Stage D.E."/>
            <person name="Stark A."/>
            <person name="Stephan W."/>
            <person name="Strausberg R.L."/>
            <person name="Strempel S."/>
            <person name="Sturgill D."/>
            <person name="Sutton G."/>
            <person name="Sutton G.G."/>
            <person name="Tao W."/>
            <person name="Teichmann S."/>
            <person name="Tobari Y.N."/>
            <person name="Tomimura Y."/>
            <person name="Tsolas J.M."/>
            <person name="Valente V.L."/>
            <person name="Venter E."/>
            <person name="Venter J.C."/>
            <person name="Vicario S."/>
            <person name="Vieira F.G."/>
            <person name="Vilella A.J."/>
            <person name="Villasante A."/>
            <person name="Walenz B."/>
            <person name="Wang J."/>
            <person name="Wasserman M."/>
            <person name="Watts T."/>
            <person name="Wilson D."/>
            <person name="Wilson R.K."/>
            <person name="Wing R.A."/>
            <person name="Wolfner M.F."/>
            <person name="Wong A."/>
            <person name="Wong G.K."/>
            <person name="Wu C.I."/>
            <person name="Wu G."/>
            <person name="Yamamoto D."/>
            <person name="Yang H.P."/>
            <person name="Yang S.P."/>
            <person name="Yorke J.A."/>
            <person name="Yoshida K."/>
            <person name="Zdobnov E."/>
            <person name="Zhang P."/>
            <person name="Zhang Y."/>
            <person name="Zimin A.V."/>
            <person name="Baldwin J."/>
            <person name="Abdouelleil A."/>
            <person name="Abdulkadir J."/>
            <person name="Abebe A."/>
            <person name="Abera B."/>
            <person name="Abreu J."/>
            <person name="Acer S.C."/>
            <person name="Aftuck L."/>
            <person name="Alexander A."/>
            <person name="An P."/>
            <person name="Anderson E."/>
            <person name="Anderson S."/>
            <person name="Arachi H."/>
            <person name="Azer M."/>
            <person name="Bachantsang P."/>
            <person name="Barry A."/>
            <person name="Bayul T."/>
            <person name="Berlin A."/>
            <person name="Bessette D."/>
            <person name="Bloom T."/>
            <person name="Blye J."/>
            <person name="Boguslavskiy L."/>
            <person name="Bonnet C."/>
            <person name="Boukhgalter B."/>
            <person name="Bourzgui I."/>
            <person name="Brown A."/>
            <person name="Cahill P."/>
            <person name="Channer S."/>
            <person name="Cheshatsang Y."/>
            <person name="Chuda L."/>
            <person name="Citroen M."/>
            <person name="Collymore A."/>
            <person name="Cooke P."/>
            <person name="Costello M."/>
            <person name="D'Aco K."/>
            <person name="Daza R."/>
            <person name="De Haan G."/>
            <person name="DeGray S."/>
            <person name="DeMaso C."/>
            <person name="Dhargay N."/>
            <person name="Dooley K."/>
            <person name="Dooley E."/>
            <person name="Doricent M."/>
            <person name="Dorje P."/>
            <person name="Dorjee K."/>
            <person name="Dupes A."/>
            <person name="Elong R."/>
            <person name="Falk J."/>
            <person name="Farina A."/>
            <person name="Faro S."/>
            <person name="Ferguson D."/>
            <person name="Fisher S."/>
            <person name="Foley C.D."/>
            <person name="Franke A."/>
            <person name="Friedrich D."/>
            <person name="Gadbois L."/>
            <person name="Gearin G."/>
            <person name="Gearin C.R."/>
            <person name="Giannoukos G."/>
            <person name="Goode T."/>
            <person name="Graham J."/>
            <person name="Grandbois E."/>
            <person name="Grewal S."/>
            <person name="Gyaltsen K."/>
            <person name="Hafez N."/>
            <person name="Hagos B."/>
            <person name="Hall J."/>
            <person name="Henson C."/>
            <person name="Hollinger A."/>
            <person name="Honan T."/>
            <person name="Huard M.D."/>
            <person name="Hughes L."/>
            <person name="Hurhula B."/>
            <person name="Husby M.E."/>
            <person name="Kamat A."/>
            <person name="Kanga B."/>
            <person name="Kashin S."/>
            <person name="Khazanovich D."/>
            <person name="Kisner P."/>
            <person name="Lance K."/>
            <person name="Lara M."/>
            <person name="Lee W."/>
            <person name="Lennon N."/>
            <person name="Letendre F."/>
            <person name="LeVine R."/>
            <person name="Lipovsky A."/>
            <person name="Liu X."/>
            <person name="Liu J."/>
            <person name="Liu S."/>
            <person name="Lokyitsang T."/>
            <person name="Lokyitsang Y."/>
            <person name="Lubonja R."/>
            <person name="Lui A."/>
            <person name="MacDonald P."/>
            <person name="Magnisalis V."/>
            <person name="Maru K."/>
            <person name="Matthews C."/>
            <person name="McCusker W."/>
            <person name="McDonough S."/>
            <person name="Mehta T."/>
            <person name="Meldrim J."/>
            <person name="Meneus L."/>
            <person name="Mihai O."/>
            <person name="Mihalev A."/>
            <person name="Mihova T."/>
            <person name="Mittelman R."/>
            <person name="Mlenga V."/>
            <person name="Montmayeur A."/>
            <person name="Mulrain L."/>
            <person name="Navidi A."/>
            <person name="Naylor J."/>
            <person name="Negash T."/>
            <person name="Nguyen T."/>
            <person name="Nguyen N."/>
            <person name="Nicol R."/>
            <person name="Norbu C."/>
            <person name="Norbu N."/>
            <person name="Novod N."/>
            <person name="O'Neill B."/>
            <person name="Osman S."/>
            <person name="Markiewicz E."/>
            <person name="Oyono O.L."/>
            <person name="Patti C."/>
            <person name="Phunkhang P."/>
            <person name="Pierre F."/>
            <person name="Priest M."/>
            <person name="Raghuraman S."/>
            <person name="Rege F."/>
            <person name="Reyes R."/>
            <person name="Rise C."/>
            <person name="Rogov P."/>
            <person name="Ross K."/>
            <person name="Ryan E."/>
            <person name="Settipalli S."/>
            <person name="Shea T."/>
            <person name="Sherpa N."/>
            <person name="Shi L."/>
            <person name="Shih D."/>
            <person name="Sparrow T."/>
            <person name="Spaulding J."/>
            <person name="Stalker J."/>
            <person name="Stange-Thomann N."/>
            <person name="Stavropoulos S."/>
            <person name="Stone C."/>
            <person name="Strader C."/>
            <person name="Tesfaye S."/>
            <person name="Thomson T."/>
            <person name="Thoulutsang Y."/>
            <person name="Thoulutsang D."/>
            <person name="Topham K."/>
            <person name="Topping I."/>
            <person name="Tsamla T."/>
            <person name="Vassiliev H."/>
            <person name="Vo A."/>
            <person name="Wangchuk T."/>
            <person name="Wangdi T."/>
            <person name="Weiand M."/>
            <person name="Wilkinson J."/>
            <person name="Wilson A."/>
            <person name="Yadav S."/>
            <person name="Young G."/>
            <person name="Yu Q."/>
            <person name="Zembek L."/>
            <person name="Zhong D."/>
            <person name="Zimmer A."/>
            <person name="Zwirko Z."/>
            <person name="Jaffe D.B."/>
            <person name="Alvarez P."/>
            <person name="Brockman W."/>
            <person name="Butler J."/>
            <person name="Chin C."/>
            <person name="Gnerre S."/>
            <person name="Grabherr M."/>
            <person name="Kleber M."/>
            <person name="Mauceli E."/>
            <person name="MacCallum I."/>
        </authorList>
    </citation>
    <scope>NUCLEOTIDE SEQUENCE [LARGE SCALE GENOMIC DNA]</scope>
    <source>
        <strain evidence="3">Tucson 15081-1352.22</strain>
    </source>
</reference>
<feature type="region of interest" description="Disordered" evidence="1">
    <location>
        <begin position="43"/>
        <end position="80"/>
    </location>
</feature>
<organism evidence="2 3">
    <name type="scientific">Drosophila mojavensis</name>
    <name type="common">Fruit fly</name>
    <dbReference type="NCBI Taxonomy" id="7230"/>
    <lineage>
        <taxon>Eukaryota</taxon>
        <taxon>Metazoa</taxon>
        <taxon>Ecdysozoa</taxon>
        <taxon>Arthropoda</taxon>
        <taxon>Hexapoda</taxon>
        <taxon>Insecta</taxon>
        <taxon>Pterygota</taxon>
        <taxon>Neoptera</taxon>
        <taxon>Endopterygota</taxon>
        <taxon>Diptera</taxon>
        <taxon>Brachycera</taxon>
        <taxon>Muscomorpha</taxon>
        <taxon>Ephydroidea</taxon>
        <taxon>Drosophilidae</taxon>
        <taxon>Drosophila</taxon>
    </lineage>
</organism>
<name>B4L3B8_DROMO</name>
<gene>
    <name evidence="2" type="primary">Dmoj\GI15519</name>
    <name evidence="2" type="ORF">Dmoj_GI15519</name>
</gene>
<protein>
    <submittedName>
        <fullName evidence="2">Uncharacterized protein, isoform B</fullName>
    </submittedName>
</protein>
<accession>B4L3B8</accession>
<dbReference type="HOGENOM" id="CLU_2760466_0_0_1"/>
<feature type="region of interest" description="Disordered" evidence="1">
    <location>
        <begin position="1"/>
        <end position="22"/>
    </location>
</feature>